<dbReference type="InterPro" id="IPR002123">
    <property type="entry name" value="Plipid/glycerol_acylTrfase"/>
</dbReference>
<evidence type="ECO:0000256" key="1">
    <source>
        <dbReference type="ARBA" id="ARBA00022679"/>
    </source>
</evidence>
<evidence type="ECO:0000313" key="5">
    <source>
        <dbReference type="Proteomes" id="UP001519291"/>
    </source>
</evidence>
<protein>
    <submittedName>
        <fullName evidence="4">1-acyl-sn-glycerol-3-phosphate acyltransferase</fullName>
    </submittedName>
</protein>
<dbReference type="EMBL" id="JAGIOH010000001">
    <property type="protein sequence ID" value="MBP2401377.1"/>
    <property type="molecule type" value="Genomic_DNA"/>
</dbReference>
<evidence type="ECO:0000313" key="4">
    <source>
        <dbReference type="EMBL" id="MBP2401377.1"/>
    </source>
</evidence>
<dbReference type="SMART" id="SM00563">
    <property type="entry name" value="PlsC"/>
    <property type="match status" value="1"/>
</dbReference>
<reference evidence="4 5" key="1">
    <citation type="submission" date="2021-03" db="EMBL/GenBank/DDBJ databases">
        <title>Sequencing the genomes of 1000 actinobacteria strains.</title>
        <authorList>
            <person name="Klenk H.-P."/>
        </authorList>
    </citation>
    <scope>NUCLEOTIDE SEQUENCE [LARGE SCALE GENOMIC DNA]</scope>
    <source>
        <strain evidence="4 5">DSM 41480</strain>
    </source>
</reference>
<name>A0ABS4XXZ8_9ACTN</name>
<dbReference type="PANTHER" id="PTHR10434:SF11">
    <property type="entry name" value="1-ACYL-SN-GLYCEROL-3-PHOSPHATE ACYLTRANSFERASE"/>
    <property type="match status" value="1"/>
</dbReference>
<dbReference type="SUPFAM" id="SSF69593">
    <property type="entry name" value="Glycerol-3-phosphate (1)-acyltransferase"/>
    <property type="match status" value="1"/>
</dbReference>
<evidence type="ECO:0000256" key="2">
    <source>
        <dbReference type="ARBA" id="ARBA00023315"/>
    </source>
</evidence>
<comment type="caution">
    <text evidence="4">The sequence shown here is derived from an EMBL/GenBank/DDBJ whole genome shotgun (WGS) entry which is preliminary data.</text>
</comment>
<accession>A0ABS4XXZ8</accession>
<gene>
    <name evidence="4" type="ORF">JO379_000846</name>
</gene>
<dbReference type="GO" id="GO:0016746">
    <property type="term" value="F:acyltransferase activity"/>
    <property type="evidence" value="ECO:0007669"/>
    <property type="project" value="UniProtKB-KW"/>
</dbReference>
<dbReference type="Proteomes" id="UP001519291">
    <property type="component" value="Unassembled WGS sequence"/>
</dbReference>
<keyword evidence="2 4" id="KW-0012">Acyltransferase</keyword>
<keyword evidence="1" id="KW-0808">Transferase</keyword>
<dbReference type="PANTHER" id="PTHR10434">
    <property type="entry name" value="1-ACYL-SN-GLYCEROL-3-PHOSPHATE ACYLTRANSFERASE"/>
    <property type="match status" value="1"/>
</dbReference>
<feature type="domain" description="Phospholipid/glycerol acyltransferase" evidence="3">
    <location>
        <begin position="40"/>
        <end position="161"/>
    </location>
</feature>
<proteinExistence type="predicted"/>
<sequence length="233" mass="23705">MASRIVKEKHVLSTFAHAVVPALGRFDVTTDVATGIAPGSIIAPNHTSLVDPGLILAAVRRLGAEPVFLAAAGLWRIPVLGHVLAREGHVPVRRGTDAAAGALDAAAEALAGGRVVILYPEGRLPRRPDSGEAEPGPFRTGLARLALATSAPVVPVGQAGARRVTSGSRAKQVTGLLTAPLRRPALHVHVGAPVQLAGDVAAATAHARAAVTGAWRKAVARLGPHAAAVSREG</sequence>
<organism evidence="4 5">
    <name type="scientific">Streptomyces syringium</name>
    <dbReference type="NCBI Taxonomy" id="76729"/>
    <lineage>
        <taxon>Bacteria</taxon>
        <taxon>Bacillati</taxon>
        <taxon>Actinomycetota</taxon>
        <taxon>Actinomycetes</taxon>
        <taxon>Kitasatosporales</taxon>
        <taxon>Streptomycetaceae</taxon>
        <taxon>Streptomyces</taxon>
    </lineage>
</organism>
<evidence type="ECO:0000259" key="3">
    <source>
        <dbReference type="SMART" id="SM00563"/>
    </source>
</evidence>
<keyword evidence="5" id="KW-1185">Reference proteome</keyword>
<dbReference type="Pfam" id="PF01553">
    <property type="entry name" value="Acyltransferase"/>
    <property type="match status" value="1"/>
</dbReference>
<dbReference type="CDD" id="cd07989">
    <property type="entry name" value="LPLAT_AGPAT-like"/>
    <property type="match status" value="1"/>
</dbReference>